<dbReference type="PANTHER" id="PTHR48475:SF2">
    <property type="entry name" value="RIBONUCLEASE H"/>
    <property type="match status" value="1"/>
</dbReference>
<evidence type="ECO:0000313" key="1">
    <source>
        <dbReference type="EMBL" id="KAL0427339.1"/>
    </source>
</evidence>
<accession>A0AAW2VCS4</accession>
<dbReference type="PANTHER" id="PTHR48475">
    <property type="entry name" value="RIBONUCLEASE H"/>
    <property type="match status" value="1"/>
</dbReference>
<dbReference type="EMBL" id="JACGWN010000010">
    <property type="protein sequence ID" value="KAL0427339.1"/>
    <property type="molecule type" value="Genomic_DNA"/>
</dbReference>
<comment type="caution">
    <text evidence="1">The sequence shown here is derived from an EMBL/GenBank/DDBJ whole genome shotgun (WGS) entry which is preliminary data.</text>
</comment>
<protein>
    <submittedName>
        <fullName evidence="1">Uncharacterized protein</fullName>
    </submittedName>
</protein>
<dbReference type="Gene3D" id="1.10.340.70">
    <property type="match status" value="1"/>
</dbReference>
<reference evidence="1" key="1">
    <citation type="submission" date="2020-06" db="EMBL/GenBank/DDBJ databases">
        <authorList>
            <person name="Li T."/>
            <person name="Hu X."/>
            <person name="Zhang T."/>
            <person name="Song X."/>
            <person name="Zhang H."/>
            <person name="Dai N."/>
            <person name="Sheng W."/>
            <person name="Hou X."/>
            <person name="Wei L."/>
        </authorList>
    </citation>
    <scope>NUCLEOTIDE SEQUENCE</scope>
    <source>
        <strain evidence="1">KEN1</strain>
        <tissue evidence="1">Leaf</tissue>
    </source>
</reference>
<dbReference type="AlphaFoldDB" id="A0AAW2VCS4"/>
<name>A0AAW2VCS4_9LAMI</name>
<gene>
    <name evidence="1" type="ORF">Slati_2908700</name>
</gene>
<proteinExistence type="predicted"/>
<sequence>MTQYLKMVKDLVVKFNRCVIQQTPGEENSRADTLSKFGAMVVGLRERKITLVIKDKASIDESEVLQCVTEDKSWKSEIEEYLMRGTERDDPIIAKKLKFRANRFTMMNGGLYRRSAEGPLLKCLSPEKAHYILREIHEGSCCNQLRSLAQKVIRQVYFRPILVKDAMEFAKKCGSC</sequence>
<reference evidence="1" key="2">
    <citation type="journal article" date="2024" name="Plant">
        <title>Genomic evolution and insights into agronomic trait innovations of Sesamum species.</title>
        <authorList>
            <person name="Miao H."/>
            <person name="Wang L."/>
            <person name="Qu L."/>
            <person name="Liu H."/>
            <person name="Sun Y."/>
            <person name="Le M."/>
            <person name="Wang Q."/>
            <person name="Wei S."/>
            <person name="Zheng Y."/>
            <person name="Lin W."/>
            <person name="Duan Y."/>
            <person name="Cao H."/>
            <person name="Xiong S."/>
            <person name="Wang X."/>
            <person name="Wei L."/>
            <person name="Li C."/>
            <person name="Ma Q."/>
            <person name="Ju M."/>
            <person name="Zhao R."/>
            <person name="Li G."/>
            <person name="Mu C."/>
            <person name="Tian Q."/>
            <person name="Mei H."/>
            <person name="Zhang T."/>
            <person name="Gao T."/>
            <person name="Zhang H."/>
        </authorList>
    </citation>
    <scope>NUCLEOTIDE SEQUENCE</scope>
    <source>
        <strain evidence="1">KEN1</strain>
    </source>
</reference>
<organism evidence="1">
    <name type="scientific">Sesamum latifolium</name>
    <dbReference type="NCBI Taxonomy" id="2727402"/>
    <lineage>
        <taxon>Eukaryota</taxon>
        <taxon>Viridiplantae</taxon>
        <taxon>Streptophyta</taxon>
        <taxon>Embryophyta</taxon>
        <taxon>Tracheophyta</taxon>
        <taxon>Spermatophyta</taxon>
        <taxon>Magnoliopsida</taxon>
        <taxon>eudicotyledons</taxon>
        <taxon>Gunneridae</taxon>
        <taxon>Pentapetalae</taxon>
        <taxon>asterids</taxon>
        <taxon>lamiids</taxon>
        <taxon>Lamiales</taxon>
        <taxon>Pedaliaceae</taxon>
        <taxon>Sesamum</taxon>
    </lineage>
</organism>